<sequence>MQENCDRVEHPPDTYKTATWNQQLVNLPAVVRCRILSFLEWENRILAGQVIPSWHNELHASFSWAFVEFNNWAIGLPDGFNSAFIEEGKQQQKCIEEFGKYFQHVTIALSVFDVQENSHGVQLLNKLSQCCPSLKSLRIYHEFMFCTFEGKWEDYLLPLKNLCKKSLRHVELCSLDDCPRNIETKNCKFFEVMQEVSMCERVNVLEFTLHSYCHRPVKGLSPFNSLHTLKAEHSSISTAILQDLSQQNLKHVYLVRDQNTEGWTSGKTPIRWYDIKPRRDLEVHLIFDEIRVGLNDFAANPFLVSITLRKVPNALSRDVLRNIAALYANSLQTFAHLSMLHPTLPPYDDMESLPCDYYYFASQCRNLRTFVAGIPLPCEAVWCLAMKADKLQNLHVQKGQLLYNYRVCLPVPSTIREGGGILDSEPCLSKEVSHWMGFSWVPLTEEELCEKTDRLLHF</sequence>
<evidence type="ECO:0000313" key="2">
    <source>
        <dbReference type="Proteomes" id="UP000242188"/>
    </source>
</evidence>
<dbReference type="Proteomes" id="UP000242188">
    <property type="component" value="Unassembled WGS sequence"/>
</dbReference>
<evidence type="ECO:0000313" key="1">
    <source>
        <dbReference type="EMBL" id="OWF37237.1"/>
    </source>
</evidence>
<dbReference type="Gene3D" id="3.80.10.10">
    <property type="entry name" value="Ribonuclease Inhibitor"/>
    <property type="match status" value="1"/>
</dbReference>
<accession>A0A210PL89</accession>
<keyword evidence="2" id="KW-1185">Reference proteome</keyword>
<protein>
    <recommendedName>
        <fullName evidence="3">F-box domain-containing protein</fullName>
    </recommendedName>
</protein>
<reference evidence="1 2" key="1">
    <citation type="journal article" date="2017" name="Nat. Ecol. Evol.">
        <title>Scallop genome provides insights into evolution of bilaterian karyotype and development.</title>
        <authorList>
            <person name="Wang S."/>
            <person name="Zhang J."/>
            <person name="Jiao W."/>
            <person name="Li J."/>
            <person name="Xun X."/>
            <person name="Sun Y."/>
            <person name="Guo X."/>
            <person name="Huan P."/>
            <person name="Dong B."/>
            <person name="Zhang L."/>
            <person name="Hu X."/>
            <person name="Sun X."/>
            <person name="Wang J."/>
            <person name="Zhao C."/>
            <person name="Wang Y."/>
            <person name="Wang D."/>
            <person name="Huang X."/>
            <person name="Wang R."/>
            <person name="Lv J."/>
            <person name="Li Y."/>
            <person name="Zhang Z."/>
            <person name="Liu B."/>
            <person name="Lu W."/>
            <person name="Hui Y."/>
            <person name="Liang J."/>
            <person name="Zhou Z."/>
            <person name="Hou R."/>
            <person name="Li X."/>
            <person name="Liu Y."/>
            <person name="Li H."/>
            <person name="Ning X."/>
            <person name="Lin Y."/>
            <person name="Zhao L."/>
            <person name="Xing Q."/>
            <person name="Dou J."/>
            <person name="Li Y."/>
            <person name="Mao J."/>
            <person name="Guo H."/>
            <person name="Dou H."/>
            <person name="Li T."/>
            <person name="Mu C."/>
            <person name="Jiang W."/>
            <person name="Fu Q."/>
            <person name="Fu X."/>
            <person name="Miao Y."/>
            <person name="Liu J."/>
            <person name="Yu Q."/>
            <person name="Li R."/>
            <person name="Liao H."/>
            <person name="Li X."/>
            <person name="Kong Y."/>
            <person name="Jiang Z."/>
            <person name="Chourrout D."/>
            <person name="Li R."/>
            <person name="Bao Z."/>
        </authorList>
    </citation>
    <scope>NUCLEOTIDE SEQUENCE [LARGE SCALE GENOMIC DNA]</scope>
    <source>
        <strain evidence="1 2">PY_sf001</strain>
    </source>
</reference>
<dbReference type="AlphaFoldDB" id="A0A210PL89"/>
<proteinExistence type="predicted"/>
<dbReference type="EMBL" id="NEDP02005593">
    <property type="protein sequence ID" value="OWF37237.1"/>
    <property type="molecule type" value="Genomic_DNA"/>
</dbReference>
<name>A0A210PL89_MIZYE</name>
<gene>
    <name evidence="1" type="ORF">KP79_PYT12398</name>
</gene>
<dbReference type="PANTHER" id="PTHR20872:SF1">
    <property type="entry name" value="F-BOX DOMAIN-CONTAINING PROTEIN"/>
    <property type="match status" value="1"/>
</dbReference>
<evidence type="ECO:0008006" key="3">
    <source>
        <dbReference type="Google" id="ProtNLM"/>
    </source>
</evidence>
<dbReference type="OrthoDB" id="6044714at2759"/>
<organism evidence="1 2">
    <name type="scientific">Mizuhopecten yessoensis</name>
    <name type="common">Japanese scallop</name>
    <name type="synonym">Patinopecten yessoensis</name>
    <dbReference type="NCBI Taxonomy" id="6573"/>
    <lineage>
        <taxon>Eukaryota</taxon>
        <taxon>Metazoa</taxon>
        <taxon>Spiralia</taxon>
        <taxon>Lophotrochozoa</taxon>
        <taxon>Mollusca</taxon>
        <taxon>Bivalvia</taxon>
        <taxon>Autobranchia</taxon>
        <taxon>Pteriomorphia</taxon>
        <taxon>Pectinida</taxon>
        <taxon>Pectinoidea</taxon>
        <taxon>Pectinidae</taxon>
        <taxon>Mizuhopecten</taxon>
    </lineage>
</organism>
<comment type="caution">
    <text evidence="1">The sequence shown here is derived from an EMBL/GenBank/DDBJ whole genome shotgun (WGS) entry which is preliminary data.</text>
</comment>
<dbReference type="PANTHER" id="PTHR20872">
    <property type="match status" value="1"/>
</dbReference>
<dbReference type="InterPro" id="IPR032675">
    <property type="entry name" value="LRR_dom_sf"/>
</dbReference>